<gene>
    <name evidence="2" type="ORF">CGS46_13310</name>
</gene>
<accession>A0A2A6Z7Z8</accession>
<reference evidence="2 3" key="1">
    <citation type="journal article" date="2017" name="Front. Microbiol.">
        <title>New Insights into the Diversity of the Genus Faecalibacterium.</title>
        <authorList>
            <person name="Benevides L."/>
            <person name="Burman S."/>
            <person name="Martin R."/>
            <person name="Robert V."/>
            <person name="Thomas M."/>
            <person name="Miquel S."/>
            <person name="Chain F."/>
            <person name="Sokol H."/>
            <person name="Bermudez-Humaran L.G."/>
            <person name="Morrison M."/>
            <person name="Langella P."/>
            <person name="Azevedo V.A."/>
            <person name="Chatel J.M."/>
            <person name="Soares S."/>
        </authorList>
    </citation>
    <scope>NUCLEOTIDE SEQUENCE [LARGE SCALE GENOMIC DNA]</scope>
    <source>
        <strain evidence="3">CNCM I-4540</strain>
    </source>
</reference>
<keyword evidence="3" id="KW-1185">Reference proteome</keyword>
<dbReference type="Proteomes" id="UP000220752">
    <property type="component" value="Unassembled WGS sequence"/>
</dbReference>
<feature type="region of interest" description="Disordered" evidence="1">
    <location>
        <begin position="238"/>
        <end position="290"/>
    </location>
</feature>
<comment type="caution">
    <text evidence="2">The sequence shown here is derived from an EMBL/GenBank/DDBJ whole genome shotgun (WGS) entry which is preliminary data.</text>
</comment>
<organism evidence="2 3">
    <name type="scientific">Faecalibacterium langellae</name>
    <dbReference type="NCBI Taxonomy" id="3435293"/>
    <lineage>
        <taxon>Bacteria</taxon>
        <taxon>Bacillati</taxon>
        <taxon>Bacillota</taxon>
        <taxon>Clostridia</taxon>
        <taxon>Eubacteriales</taxon>
        <taxon>Oscillospiraceae</taxon>
        <taxon>Faecalibacterium</taxon>
    </lineage>
</organism>
<proteinExistence type="predicted"/>
<sequence length="344" mass="37719">MNYESVLQLNKYPTDRYNVLVPVTTMQAASNLQRIVVSEVQLDTRQDNTNRGPSKDIYFEKSSGAFAITKVGGMKLAAAANISIVDTTPGRTEGCQRCIEMARASGKPRVCGNCEHVHDVAVTVTIRVPEPSGGFRLMKATKEIDCTLEAASMKDGATGQQYRRFLPHRTAMAESKAFMRAIRAALGLAGTYKLPDLKKPFIVARVVPNLDAPEIKQAVAGSYLQSMGLLFETPAAPAPAALPPAQQAEEVPPYEDEGYEAPPPPEDYEEPDTGWQEPYYEEPPAPHQQPQPGIYCADCRKEITAVNTRNGAVWTPDDIAGYSQRVFGRILCNECQRKARGGRK</sequence>
<dbReference type="EMBL" id="NMTQ01000037">
    <property type="protein sequence ID" value="PDX57493.1"/>
    <property type="molecule type" value="Genomic_DNA"/>
</dbReference>
<protein>
    <submittedName>
        <fullName evidence="2">Uncharacterized protein</fullName>
    </submittedName>
</protein>
<evidence type="ECO:0000313" key="2">
    <source>
        <dbReference type="EMBL" id="PDX57493.1"/>
    </source>
</evidence>
<evidence type="ECO:0000256" key="1">
    <source>
        <dbReference type="SAM" id="MobiDB-lite"/>
    </source>
</evidence>
<name>A0A2A6Z7Z8_9FIRM</name>
<dbReference type="AlphaFoldDB" id="A0A2A6Z7Z8"/>
<evidence type="ECO:0000313" key="3">
    <source>
        <dbReference type="Proteomes" id="UP000220752"/>
    </source>
</evidence>